<evidence type="ECO:0008006" key="4">
    <source>
        <dbReference type="Google" id="ProtNLM"/>
    </source>
</evidence>
<sequence length="437" mass="50314">MRKRVFFMVGLLSLFMMGCGSRDVQTNDKVSTTEVIKTDASYGEDMVTLAGYDMSTGYSCIQMYNPKTNATIAACGLANCNHEYVEGEKITCNAIMEGKVAYPFIYENNLYYFLDTGGTTLYKSNVDGSNKKKIATLDFSTDDHEALFIDGKIYLTSFSDEDGEADEDGMAMVASETSELYEIDIKTGEQRKMTDFGSKAKIDCFSKTKNGNRIFLGVRYDNKSVYDSEFKTWNKYMEWFTSCDNPYEEEIKVFDGHSDYYCVDIKNGDVEKMGFNYNMTYEGMENVKGFYDFYLIGANKNYYYYTTNYSEQYTLYEYDIKKGTSKELDNAYRMTYSYANNKIYIVKTQYDKDKELGAPDAEDKSIPPEYRCYDTDKHKWTDIKPDYDMDKKILVLQAAGNKYLYGYISDFVNEESESDSYVSSFSQGEMIGLKIKK</sequence>
<dbReference type="SUPFAM" id="SSF69304">
    <property type="entry name" value="Tricorn protease N-terminal domain"/>
    <property type="match status" value="1"/>
</dbReference>
<accession>A0ABT2M2M1</accession>
<dbReference type="PROSITE" id="PS51257">
    <property type="entry name" value="PROKAR_LIPOPROTEIN"/>
    <property type="match status" value="1"/>
</dbReference>
<organism evidence="2 3">
    <name type="scientific">Eubacterium album</name>
    <dbReference type="NCBI Taxonomy" id="2978477"/>
    <lineage>
        <taxon>Bacteria</taxon>
        <taxon>Bacillati</taxon>
        <taxon>Bacillota</taxon>
        <taxon>Clostridia</taxon>
        <taxon>Eubacteriales</taxon>
        <taxon>Eubacteriaceae</taxon>
        <taxon>Eubacterium</taxon>
    </lineage>
</organism>
<dbReference type="RefSeq" id="WP_260979051.1">
    <property type="nucleotide sequence ID" value="NZ_JAODBU010000012.1"/>
</dbReference>
<dbReference type="EMBL" id="JAODBU010000012">
    <property type="protein sequence ID" value="MCT7399777.1"/>
    <property type="molecule type" value="Genomic_DNA"/>
</dbReference>
<gene>
    <name evidence="2" type="ORF">N5B56_11910</name>
</gene>
<keyword evidence="1" id="KW-0732">Signal</keyword>
<proteinExistence type="predicted"/>
<feature type="signal peptide" evidence="1">
    <location>
        <begin position="1"/>
        <end position="18"/>
    </location>
</feature>
<evidence type="ECO:0000313" key="2">
    <source>
        <dbReference type="EMBL" id="MCT7399777.1"/>
    </source>
</evidence>
<name>A0ABT2M2M1_9FIRM</name>
<feature type="chain" id="PRO_5046232108" description="DUF5050 domain-containing protein" evidence="1">
    <location>
        <begin position="19"/>
        <end position="437"/>
    </location>
</feature>
<protein>
    <recommendedName>
        <fullName evidence="4">DUF5050 domain-containing protein</fullName>
    </recommendedName>
</protein>
<evidence type="ECO:0000256" key="1">
    <source>
        <dbReference type="SAM" id="SignalP"/>
    </source>
</evidence>
<dbReference type="Proteomes" id="UP001431199">
    <property type="component" value="Unassembled WGS sequence"/>
</dbReference>
<reference evidence="2" key="1">
    <citation type="submission" date="2022-09" db="EMBL/GenBank/DDBJ databases">
        <title>Eubacterium sp. LFL-14 isolated from human feces.</title>
        <authorList>
            <person name="Liu F."/>
        </authorList>
    </citation>
    <scope>NUCLEOTIDE SEQUENCE</scope>
    <source>
        <strain evidence="2">LFL-14</strain>
    </source>
</reference>
<keyword evidence="3" id="KW-1185">Reference proteome</keyword>
<comment type="caution">
    <text evidence="2">The sequence shown here is derived from an EMBL/GenBank/DDBJ whole genome shotgun (WGS) entry which is preliminary data.</text>
</comment>
<evidence type="ECO:0000313" key="3">
    <source>
        <dbReference type="Proteomes" id="UP001431199"/>
    </source>
</evidence>